<evidence type="ECO:0000256" key="1">
    <source>
        <dbReference type="SAM" id="MobiDB-lite"/>
    </source>
</evidence>
<dbReference type="AlphaFoldDB" id="A0A0A9GFM4"/>
<evidence type="ECO:0000313" key="2">
    <source>
        <dbReference type="EMBL" id="JAE23900.1"/>
    </source>
</evidence>
<reference evidence="2" key="1">
    <citation type="submission" date="2014-09" db="EMBL/GenBank/DDBJ databases">
        <authorList>
            <person name="Magalhaes I.L.F."/>
            <person name="Oliveira U."/>
            <person name="Santos F.R."/>
            <person name="Vidigal T.H.D.A."/>
            <person name="Brescovit A.D."/>
            <person name="Santos A.J."/>
        </authorList>
    </citation>
    <scope>NUCLEOTIDE SEQUENCE</scope>
    <source>
        <tissue evidence="2">Shoot tissue taken approximately 20 cm above the soil surface</tissue>
    </source>
</reference>
<organism evidence="2">
    <name type="scientific">Arundo donax</name>
    <name type="common">Giant reed</name>
    <name type="synonym">Donax arundinaceus</name>
    <dbReference type="NCBI Taxonomy" id="35708"/>
    <lineage>
        <taxon>Eukaryota</taxon>
        <taxon>Viridiplantae</taxon>
        <taxon>Streptophyta</taxon>
        <taxon>Embryophyta</taxon>
        <taxon>Tracheophyta</taxon>
        <taxon>Spermatophyta</taxon>
        <taxon>Magnoliopsida</taxon>
        <taxon>Liliopsida</taxon>
        <taxon>Poales</taxon>
        <taxon>Poaceae</taxon>
        <taxon>PACMAD clade</taxon>
        <taxon>Arundinoideae</taxon>
        <taxon>Arundineae</taxon>
        <taxon>Arundo</taxon>
    </lineage>
</organism>
<protein>
    <submittedName>
        <fullName evidence="2">Uncharacterized protein</fullName>
    </submittedName>
</protein>
<feature type="region of interest" description="Disordered" evidence="1">
    <location>
        <begin position="1"/>
        <end position="24"/>
    </location>
</feature>
<proteinExistence type="predicted"/>
<dbReference type="EMBL" id="GBRH01173996">
    <property type="protein sequence ID" value="JAE23900.1"/>
    <property type="molecule type" value="Transcribed_RNA"/>
</dbReference>
<name>A0A0A9GFM4_ARUDO</name>
<sequence length="82" mass="9141">MILSSLYADSSSCDGPCEKNRSGSGVLTQSAYMVQRRLHIFAEEHTTALTRINSCVIVQKSYFVLPLFKIRQSVSDNAEVEL</sequence>
<reference evidence="2" key="2">
    <citation type="journal article" date="2015" name="Data Brief">
        <title>Shoot transcriptome of the giant reed, Arundo donax.</title>
        <authorList>
            <person name="Barrero R.A."/>
            <person name="Guerrero F.D."/>
            <person name="Moolhuijzen P."/>
            <person name="Goolsby J.A."/>
            <person name="Tidwell J."/>
            <person name="Bellgard S.E."/>
            <person name="Bellgard M.I."/>
        </authorList>
    </citation>
    <scope>NUCLEOTIDE SEQUENCE</scope>
    <source>
        <tissue evidence="2">Shoot tissue taken approximately 20 cm above the soil surface</tissue>
    </source>
</reference>
<accession>A0A0A9GFM4</accession>